<keyword evidence="1" id="KW-0489">Methyltransferase</keyword>
<dbReference type="Pfam" id="PF13489">
    <property type="entry name" value="Methyltransf_23"/>
    <property type="match status" value="1"/>
</dbReference>
<dbReference type="RefSeq" id="WP_324780175.1">
    <property type="nucleotide sequence ID" value="NZ_CP141769.1"/>
</dbReference>
<keyword evidence="1" id="KW-0808">Transferase</keyword>
<dbReference type="EMBL" id="CP141769">
    <property type="protein sequence ID" value="WRS39644.1"/>
    <property type="molecule type" value="Genomic_DNA"/>
</dbReference>
<sequence>MSPASPTATVACRLCGTPTPALFSATVLNRYVVPYHYCRGCDHVFVDQPTWLEEAYTEALAAEDTDVAARNIFTALRLAAFCYTVLGDRGEGKFVDVGGGYGLLTRLMRDLGYDYYWSDRYAKNLFARGFDANVREGASTAVSAIEVLEHLPDPRAFIRRTLAEQRSDTLVFTTEVFADGHPPAPADWSYYAFSTGQHIAFFSRRGLDRLARQLGMWYYPAGRLHVFSARRLPRWKLWLASRMPLAVPLALLAAARLGSRRGRDQVLVRRQNTGAQA</sequence>
<dbReference type="Proteomes" id="UP001334732">
    <property type="component" value="Chromosome"/>
</dbReference>
<organism evidence="1 2">
    <name type="scientific">Thiobacillus sedimenti</name>
    <dbReference type="NCBI Taxonomy" id="3110231"/>
    <lineage>
        <taxon>Bacteria</taxon>
        <taxon>Pseudomonadati</taxon>
        <taxon>Pseudomonadota</taxon>
        <taxon>Betaproteobacteria</taxon>
        <taxon>Nitrosomonadales</taxon>
        <taxon>Thiobacillaceae</taxon>
        <taxon>Thiobacillus</taxon>
    </lineage>
</organism>
<dbReference type="InterPro" id="IPR029063">
    <property type="entry name" value="SAM-dependent_MTases_sf"/>
</dbReference>
<dbReference type="SUPFAM" id="SSF53335">
    <property type="entry name" value="S-adenosyl-L-methionine-dependent methyltransferases"/>
    <property type="match status" value="1"/>
</dbReference>
<dbReference type="GO" id="GO:0008168">
    <property type="term" value="F:methyltransferase activity"/>
    <property type="evidence" value="ECO:0007669"/>
    <property type="project" value="UniProtKB-KW"/>
</dbReference>
<reference evidence="1 2" key="1">
    <citation type="submission" date="2023-12" db="EMBL/GenBank/DDBJ databases">
        <title>Thiobacillus sedimentum sp. nov., a chemolithoautotrophic sulfur-oxidizing bacterium isolated from freshwater sediment.</title>
        <authorList>
            <person name="Luo J."/>
            <person name="Dai C."/>
        </authorList>
    </citation>
    <scope>NUCLEOTIDE SEQUENCE [LARGE SCALE GENOMIC DNA]</scope>
    <source>
        <strain evidence="1 2">SCUT-2</strain>
    </source>
</reference>
<proteinExistence type="predicted"/>
<keyword evidence="2" id="KW-1185">Reference proteome</keyword>
<evidence type="ECO:0000313" key="2">
    <source>
        <dbReference type="Proteomes" id="UP001334732"/>
    </source>
</evidence>
<protein>
    <submittedName>
        <fullName evidence="1">Class I SAM-dependent methyltransferase</fullName>
        <ecNumber evidence="1">2.1.1.-</ecNumber>
    </submittedName>
</protein>
<accession>A0ABZ1CJT3</accession>
<dbReference type="GO" id="GO:0032259">
    <property type="term" value="P:methylation"/>
    <property type="evidence" value="ECO:0007669"/>
    <property type="project" value="UniProtKB-KW"/>
</dbReference>
<dbReference type="Gene3D" id="3.40.50.150">
    <property type="entry name" value="Vaccinia Virus protein VP39"/>
    <property type="match status" value="1"/>
</dbReference>
<gene>
    <name evidence="1" type="ORF">VA613_01880</name>
</gene>
<dbReference type="EC" id="2.1.1.-" evidence="1"/>
<name>A0ABZ1CJT3_9PROT</name>
<evidence type="ECO:0000313" key="1">
    <source>
        <dbReference type="EMBL" id="WRS39644.1"/>
    </source>
</evidence>